<evidence type="ECO:0000313" key="2">
    <source>
        <dbReference type="Proteomes" id="UP001472677"/>
    </source>
</evidence>
<keyword evidence="2" id="KW-1185">Reference proteome</keyword>
<name>A0ABR2CZ40_9ROSI</name>
<dbReference type="EMBL" id="JBBPBM010000039">
    <property type="protein sequence ID" value="KAK8526189.1"/>
    <property type="molecule type" value="Genomic_DNA"/>
</dbReference>
<proteinExistence type="predicted"/>
<evidence type="ECO:0000313" key="1">
    <source>
        <dbReference type="EMBL" id="KAK8526189.1"/>
    </source>
</evidence>
<organism evidence="1 2">
    <name type="scientific">Hibiscus sabdariffa</name>
    <name type="common">roselle</name>
    <dbReference type="NCBI Taxonomy" id="183260"/>
    <lineage>
        <taxon>Eukaryota</taxon>
        <taxon>Viridiplantae</taxon>
        <taxon>Streptophyta</taxon>
        <taxon>Embryophyta</taxon>
        <taxon>Tracheophyta</taxon>
        <taxon>Spermatophyta</taxon>
        <taxon>Magnoliopsida</taxon>
        <taxon>eudicotyledons</taxon>
        <taxon>Gunneridae</taxon>
        <taxon>Pentapetalae</taxon>
        <taxon>rosids</taxon>
        <taxon>malvids</taxon>
        <taxon>Malvales</taxon>
        <taxon>Malvaceae</taxon>
        <taxon>Malvoideae</taxon>
        <taxon>Hibiscus</taxon>
    </lineage>
</organism>
<sequence>MDANRVEEYKEEDLAQLSSKCAPKPNVEEKQEEFRHKGERSGCLGLIAGFKEPIFMGSCSSWM</sequence>
<gene>
    <name evidence="1" type="ORF">V6N12_020668</name>
</gene>
<dbReference type="Proteomes" id="UP001472677">
    <property type="component" value="Unassembled WGS sequence"/>
</dbReference>
<accession>A0ABR2CZ40</accession>
<reference evidence="1 2" key="1">
    <citation type="journal article" date="2024" name="G3 (Bethesda)">
        <title>Genome assembly of Hibiscus sabdariffa L. provides insights into metabolisms of medicinal natural products.</title>
        <authorList>
            <person name="Kim T."/>
        </authorList>
    </citation>
    <scope>NUCLEOTIDE SEQUENCE [LARGE SCALE GENOMIC DNA]</scope>
    <source>
        <strain evidence="1">TK-2024</strain>
        <tissue evidence="1">Old leaves</tissue>
    </source>
</reference>
<comment type="caution">
    <text evidence="1">The sequence shown here is derived from an EMBL/GenBank/DDBJ whole genome shotgun (WGS) entry which is preliminary data.</text>
</comment>
<protein>
    <submittedName>
        <fullName evidence="1">Uncharacterized protein</fullName>
    </submittedName>
</protein>